<dbReference type="NCBIfam" id="TIGR00369">
    <property type="entry name" value="unchar_dom_1"/>
    <property type="match status" value="1"/>
</dbReference>
<dbReference type="SUPFAM" id="SSF54637">
    <property type="entry name" value="Thioesterase/thiol ester dehydrase-isomerase"/>
    <property type="match status" value="1"/>
</dbReference>
<dbReference type="Gene3D" id="3.10.129.10">
    <property type="entry name" value="Hotdog Thioesterase"/>
    <property type="match status" value="1"/>
</dbReference>
<keyword evidence="5" id="KW-1185">Reference proteome</keyword>
<dbReference type="InterPro" id="IPR039298">
    <property type="entry name" value="ACOT13"/>
</dbReference>
<evidence type="ECO:0000259" key="3">
    <source>
        <dbReference type="Pfam" id="PF03061"/>
    </source>
</evidence>
<dbReference type="AlphaFoldDB" id="A0A2G5K280"/>
<evidence type="ECO:0000256" key="1">
    <source>
        <dbReference type="ARBA" id="ARBA00008324"/>
    </source>
</evidence>
<dbReference type="OrthoDB" id="9813282at2"/>
<keyword evidence="2" id="KW-0378">Hydrolase</keyword>
<protein>
    <submittedName>
        <fullName evidence="4">Thioesterase</fullName>
    </submittedName>
</protein>
<name>A0A2G5K280_9RHOB</name>
<dbReference type="PANTHER" id="PTHR21660:SF1">
    <property type="entry name" value="ACYL-COENZYME A THIOESTERASE 13"/>
    <property type="match status" value="1"/>
</dbReference>
<accession>A0A2G5K280</accession>
<dbReference type="Proteomes" id="UP000231516">
    <property type="component" value="Unassembled WGS sequence"/>
</dbReference>
<evidence type="ECO:0000313" key="4">
    <source>
        <dbReference type="EMBL" id="PIB23515.1"/>
    </source>
</evidence>
<comment type="caution">
    <text evidence="4">The sequence shown here is derived from an EMBL/GenBank/DDBJ whole genome shotgun (WGS) entry which is preliminary data.</text>
</comment>
<feature type="domain" description="Thioesterase" evidence="3">
    <location>
        <begin position="68"/>
        <end position="144"/>
    </location>
</feature>
<organism evidence="4 5">
    <name type="scientific">Paramylibacter kogurei</name>
    <dbReference type="NCBI Taxonomy" id="1889778"/>
    <lineage>
        <taxon>Bacteria</taxon>
        <taxon>Pseudomonadati</taxon>
        <taxon>Pseudomonadota</taxon>
        <taxon>Alphaproteobacteria</taxon>
        <taxon>Rhodobacterales</taxon>
        <taxon>Paracoccaceae</taxon>
        <taxon>Paramylibacter</taxon>
    </lineage>
</organism>
<dbReference type="PANTHER" id="PTHR21660">
    <property type="entry name" value="THIOESTERASE SUPERFAMILY MEMBER-RELATED"/>
    <property type="match status" value="1"/>
</dbReference>
<sequence>MFFATSPDELPSFDEMLARSGLEFMTDMLNGVISGPPIADLLNFRLHAVEKGSVTFAGAPKFNASNPMGTVHGGWYGTVLDSAMACSVMTMLPQGSIYTTAEFKVNIIRGITLDQEVLIKGVVDHCGRTTGVATAQIFGRDDGKLYATGSTTCVIMRPK</sequence>
<dbReference type="GO" id="GO:0047617">
    <property type="term" value="F:fatty acyl-CoA hydrolase activity"/>
    <property type="evidence" value="ECO:0007669"/>
    <property type="project" value="InterPro"/>
</dbReference>
<dbReference type="InterPro" id="IPR003736">
    <property type="entry name" value="PAAI_dom"/>
</dbReference>
<dbReference type="CDD" id="cd03443">
    <property type="entry name" value="PaaI_thioesterase"/>
    <property type="match status" value="1"/>
</dbReference>
<evidence type="ECO:0000313" key="5">
    <source>
        <dbReference type="Proteomes" id="UP000231516"/>
    </source>
</evidence>
<reference evidence="4 5" key="1">
    <citation type="submission" date="2016-08" db="EMBL/GenBank/DDBJ databases">
        <title>Draft genome of Amylibacter sp. strain 4G11.</title>
        <authorList>
            <person name="Wong S.-K."/>
            <person name="Hamasaki K."/>
            <person name="Yoshizawa S."/>
        </authorList>
    </citation>
    <scope>NUCLEOTIDE SEQUENCE [LARGE SCALE GENOMIC DNA]</scope>
    <source>
        <strain evidence="4 5">4G11</strain>
    </source>
</reference>
<dbReference type="InterPro" id="IPR006683">
    <property type="entry name" value="Thioestr_dom"/>
</dbReference>
<dbReference type="Pfam" id="PF03061">
    <property type="entry name" value="4HBT"/>
    <property type="match status" value="1"/>
</dbReference>
<evidence type="ECO:0000256" key="2">
    <source>
        <dbReference type="ARBA" id="ARBA00022801"/>
    </source>
</evidence>
<dbReference type="RefSeq" id="WP_099594277.1">
    <property type="nucleotide sequence ID" value="NZ_MDGM01000013.1"/>
</dbReference>
<comment type="similarity">
    <text evidence="1">Belongs to the thioesterase PaaI family.</text>
</comment>
<dbReference type="InterPro" id="IPR029069">
    <property type="entry name" value="HotDog_dom_sf"/>
</dbReference>
<gene>
    <name evidence="4" type="ORF">BFP76_08220</name>
</gene>
<dbReference type="EMBL" id="MDGM01000013">
    <property type="protein sequence ID" value="PIB23515.1"/>
    <property type="molecule type" value="Genomic_DNA"/>
</dbReference>
<proteinExistence type="inferred from homology"/>